<protein>
    <recommendedName>
        <fullName evidence="5">DUF3592 domain-containing protein</fullName>
    </recommendedName>
</protein>
<accession>A0A1M6SVR9</accession>
<feature type="region of interest" description="Disordered" evidence="1">
    <location>
        <begin position="1"/>
        <end position="27"/>
    </location>
</feature>
<sequence>MGGWKRWGTRRRAAASGRPEPAEGAGGRATGIEYPVWRLVMAAVAAAVAYFFLAVGVQLAGHELRALGAAYGWSGEAGRVTVTHEEVRHSRSTTRICFGTFESDGGAVREGVQVRSSRGCEPGRVADVRWVPGEDTWLTTTTADRVYEDAGFGSGAGTSLLLLVFMGLFCFGLGGLFAVGAVAVGGGLAWEALLRAVRRQSK</sequence>
<feature type="transmembrane region" description="Helical" evidence="2">
    <location>
        <begin position="160"/>
        <end position="193"/>
    </location>
</feature>
<keyword evidence="2" id="KW-0472">Membrane</keyword>
<dbReference type="EMBL" id="FQZK01000021">
    <property type="protein sequence ID" value="SHK48783.1"/>
    <property type="molecule type" value="Genomic_DNA"/>
</dbReference>
<keyword evidence="4" id="KW-1185">Reference proteome</keyword>
<evidence type="ECO:0000256" key="1">
    <source>
        <dbReference type="SAM" id="MobiDB-lite"/>
    </source>
</evidence>
<dbReference type="OrthoDB" id="4543499at2"/>
<evidence type="ECO:0000313" key="3">
    <source>
        <dbReference type="EMBL" id="SHK48783.1"/>
    </source>
</evidence>
<feature type="transmembrane region" description="Helical" evidence="2">
    <location>
        <begin position="36"/>
        <end position="57"/>
    </location>
</feature>
<keyword evidence="2" id="KW-0812">Transmembrane</keyword>
<organism evidence="3 4">
    <name type="scientific">Nocardiopsis flavescens</name>
    <dbReference type="NCBI Taxonomy" id="758803"/>
    <lineage>
        <taxon>Bacteria</taxon>
        <taxon>Bacillati</taxon>
        <taxon>Actinomycetota</taxon>
        <taxon>Actinomycetes</taxon>
        <taxon>Streptosporangiales</taxon>
        <taxon>Nocardiopsidaceae</taxon>
        <taxon>Nocardiopsis</taxon>
    </lineage>
</organism>
<dbReference type="RefSeq" id="WP_084737811.1">
    <property type="nucleotide sequence ID" value="NZ_FQZK01000021.1"/>
</dbReference>
<keyword evidence="2" id="KW-1133">Transmembrane helix</keyword>
<dbReference type="Proteomes" id="UP000184452">
    <property type="component" value="Unassembled WGS sequence"/>
</dbReference>
<proteinExistence type="predicted"/>
<gene>
    <name evidence="3" type="ORF">SAMN05421803_12145</name>
</gene>
<evidence type="ECO:0008006" key="5">
    <source>
        <dbReference type="Google" id="ProtNLM"/>
    </source>
</evidence>
<evidence type="ECO:0000313" key="4">
    <source>
        <dbReference type="Proteomes" id="UP000184452"/>
    </source>
</evidence>
<name>A0A1M6SVR9_9ACTN</name>
<dbReference type="AlphaFoldDB" id="A0A1M6SVR9"/>
<evidence type="ECO:0000256" key="2">
    <source>
        <dbReference type="SAM" id="Phobius"/>
    </source>
</evidence>
<reference evidence="3 4" key="1">
    <citation type="submission" date="2016-11" db="EMBL/GenBank/DDBJ databases">
        <authorList>
            <person name="Jaros S."/>
            <person name="Januszkiewicz K."/>
            <person name="Wedrychowicz H."/>
        </authorList>
    </citation>
    <scope>NUCLEOTIDE SEQUENCE [LARGE SCALE GENOMIC DNA]</scope>
    <source>
        <strain evidence="3 4">CGMCC 4.5723</strain>
    </source>
</reference>